<evidence type="ECO:0000256" key="1">
    <source>
        <dbReference type="SAM" id="SignalP"/>
    </source>
</evidence>
<evidence type="ECO:0000259" key="2">
    <source>
        <dbReference type="Pfam" id="PF17898"/>
    </source>
</evidence>
<dbReference type="AlphaFoldDB" id="A0A9E8LZ34"/>
<dbReference type="Proteomes" id="UP001164726">
    <property type="component" value="Chromosome"/>
</dbReference>
<dbReference type="EMBL" id="CP106877">
    <property type="protein sequence ID" value="WAA12443.1"/>
    <property type="molecule type" value="Genomic_DNA"/>
</dbReference>
<dbReference type="KEGG" id="fhl:OE105_13015"/>
<dbReference type="RefSeq" id="WP_275420577.1">
    <property type="nucleotide sequence ID" value="NZ_CP106877.1"/>
</dbReference>
<dbReference type="InterPro" id="IPR041262">
    <property type="entry name" value="GerD_central"/>
</dbReference>
<evidence type="ECO:0000313" key="4">
    <source>
        <dbReference type="Proteomes" id="UP001164726"/>
    </source>
</evidence>
<evidence type="ECO:0000313" key="3">
    <source>
        <dbReference type="EMBL" id="WAA12443.1"/>
    </source>
</evidence>
<feature type="chain" id="PRO_5038976796" evidence="1">
    <location>
        <begin position="25"/>
        <end position="192"/>
    </location>
</feature>
<accession>A0A9E8LZ34</accession>
<feature type="signal peptide" evidence="1">
    <location>
        <begin position="1"/>
        <end position="24"/>
    </location>
</feature>
<keyword evidence="4" id="KW-1185">Reference proteome</keyword>
<keyword evidence="1" id="KW-0732">Signal</keyword>
<proteinExistence type="predicted"/>
<gene>
    <name evidence="3" type="primary">gerD</name>
    <name evidence="3" type="ORF">OE105_13015</name>
</gene>
<dbReference type="Pfam" id="PF17898">
    <property type="entry name" value="GerD"/>
    <property type="match status" value="1"/>
</dbReference>
<dbReference type="PROSITE" id="PS51257">
    <property type="entry name" value="PROKAR_LIPOPROTEIN"/>
    <property type="match status" value="1"/>
</dbReference>
<dbReference type="NCBIfam" id="NF040801">
    <property type="entry name" value="spore_GerD"/>
    <property type="match status" value="1"/>
</dbReference>
<organism evidence="3 4">
    <name type="scientific">Fervidibacillus halotolerans</name>
    <dbReference type="NCBI Taxonomy" id="2980027"/>
    <lineage>
        <taxon>Bacteria</taxon>
        <taxon>Bacillati</taxon>
        <taxon>Bacillota</taxon>
        <taxon>Bacilli</taxon>
        <taxon>Bacillales</taxon>
        <taxon>Bacillaceae</taxon>
        <taxon>Fervidibacillus</taxon>
    </lineage>
</organism>
<feature type="domain" description="Spore germination GerD central core" evidence="2">
    <location>
        <begin position="64"/>
        <end position="177"/>
    </location>
</feature>
<reference evidence="3" key="1">
    <citation type="submission" date="2022-09" db="EMBL/GenBank/DDBJ databases">
        <title>Complete Genomes of Fervidibacillus albus and Fervidibacillus halotolerans isolated from tidal flat sediments.</title>
        <authorList>
            <person name="Kwon K.K."/>
            <person name="Yang S.-H."/>
            <person name="Park M.J."/>
            <person name="Oh H.-M."/>
        </authorList>
    </citation>
    <scope>NUCLEOTIDE SEQUENCE</scope>
    <source>
        <strain evidence="3">MEBiC13594</strain>
    </source>
</reference>
<sequence length="192" mass="21717">MKVKYFLWLLVILPIIGSCSTVDGESGKTPYDETKDMVIDILKTDDGKKALKEVLADDELKQELVLDSAIVAQSIEGTLLSEKGKEFWKKSFEDGEFVKVYAQSMEDENKNLLKKLMADPEYRAMLIEVLQDPALEKEIVDLLKSQEYRQYLKDLITETLESPLYQAKIEEILLKAANEKTDSGESEENGGA</sequence>
<keyword evidence="3" id="KW-0449">Lipoprotein</keyword>
<name>A0A9E8LZ34_9BACI</name>
<protein>
    <submittedName>
        <fullName evidence="3">Spore germination lipoprotein GerD</fullName>
    </submittedName>
</protein>